<name>A0A0K0EH72_STRER</name>
<keyword evidence="3 7" id="KW-0812">Transmembrane</keyword>
<feature type="domain" description="Palmitoyltransferase DHHC" evidence="8">
    <location>
        <begin position="48"/>
        <end position="196"/>
    </location>
</feature>
<protein>
    <recommendedName>
        <fullName evidence="7">Palmitoyltransferase</fullName>
        <ecNumber evidence="7">2.3.1.225</ecNumber>
    </recommendedName>
</protein>
<keyword evidence="2 7" id="KW-0808">Transferase</keyword>
<feature type="transmembrane region" description="Helical" evidence="7">
    <location>
        <begin position="160"/>
        <end position="183"/>
    </location>
</feature>
<dbReference type="Proteomes" id="UP000035681">
    <property type="component" value="Unplaced"/>
</dbReference>
<dbReference type="WBParaSite" id="SSTP_0000883000.1">
    <property type="protein sequence ID" value="SSTP_0000883000.1"/>
    <property type="gene ID" value="SSTP_0000883000"/>
</dbReference>
<evidence type="ECO:0000256" key="1">
    <source>
        <dbReference type="ARBA" id="ARBA00004141"/>
    </source>
</evidence>
<keyword evidence="4 7" id="KW-1133">Transmembrane helix</keyword>
<feature type="transmembrane region" description="Helical" evidence="7">
    <location>
        <begin position="94"/>
        <end position="114"/>
    </location>
</feature>
<evidence type="ECO:0000313" key="9">
    <source>
        <dbReference type="Proteomes" id="UP000035681"/>
    </source>
</evidence>
<comment type="subcellular location">
    <subcellularLocation>
        <location evidence="1">Membrane</location>
        <topology evidence="1">Multi-pass membrane protein</topology>
    </subcellularLocation>
</comment>
<evidence type="ECO:0000313" key="10">
    <source>
        <dbReference type="WBParaSite" id="SSTP_0000883000.1"/>
    </source>
</evidence>
<dbReference type="GO" id="GO:0016020">
    <property type="term" value="C:membrane"/>
    <property type="evidence" value="ECO:0007669"/>
    <property type="project" value="UniProtKB-SubCell"/>
</dbReference>
<evidence type="ECO:0000259" key="8">
    <source>
        <dbReference type="Pfam" id="PF01529"/>
    </source>
</evidence>
<evidence type="ECO:0000256" key="5">
    <source>
        <dbReference type="ARBA" id="ARBA00023136"/>
    </source>
</evidence>
<accession>A0A0K0EH72</accession>
<proteinExistence type="inferred from homology"/>
<dbReference type="WBParaSite" id="TCONS_00015980.p1">
    <property type="protein sequence ID" value="TCONS_00015980.p1"/>
    <property type="gene ID" value="XLOC_010748"/>
</dbReference>
<evidence type="ECO:0000256" key="3">
    <source>
        <dbReference type="ARBA" id="ARBA00022692"/>
    </source>
</evidence>
<keyword evidence="5 7" id="KW-0472">Membrane</keyword>
<dbReference type="InterPro" id="IPR001594">
    <property type="entry name" value="Palmitoyltrfase_DHHC"/>
</dbReference>
<dbReference type="Pfam" id="PF01529">
    <property type="entry name" value="DHHC"/>
    <property type="match status" value="1"/>
</dbReference>
<keyword evidence="9" id="KW-1185">Reference proteome</keyword>
<dbReference type="PANTHER" id="PTHR12246">
    <property type="entry name" value="PALMITOYLTRANSFERASE ZDHHC16"/>
    <property type="match status" value="1"/>
</dbReference>
<dbReference type="InterPro" id="IPR039859">
    <property type="entry name" value="PFA4/ZDH16/20/ERF2-like"/>
</dbReference>
<evidence type="ECO:0000256" key="4">
    <source>
        <dbReference type="ARBA" id="ARBA00022989"/>
    </source>
</evidence>
<evidence type="ECO:0000256" key="7">
    <source>
        <dbReference type="RuleBase" id="RU079119"/>
    </source>
</evidence>
<dbReference type="GO" id="GO:0019706">
    <property type="term" value="F:protein-cysteine S-palmitoyltransferase activity"/>
    <property type="evidence" value="ECO:0007669"/>
    <property type="project" value="UniProtKB-EC"/>
</dbReference>
<dbReference type="PROSITE" id="PS50216">
    <property type="entry name" value="DHHC"/>
    <property type="match status" value="1"/>
</dbReference>
<evidence type="ECO:0000256" key="6">
    <source>
        <dbReference type="ARBA" id="ARBA00023315"/>
    </source>
</evidence>
<comment type="catalytic activity">
    <reaction evidence="7">
        <text>L-cysteinyl-[protein] + hexadecanoyl-CoA = S-hexadecanoyl-L-cysteinyl-[protein] + CoA</text>
        <dbReference type="Rhea" id="RHEA:36683"/>
        <dbReference type="Rhea" id="RHEA-COMP:10131"/>
        <dbReference type="Rhea" id="RHEA-COMP:11032"/>
        <dbReference type="ChEBI" id="CHEBI:29950"/>
        <dbReference type="ChEBI" id="CHEBI:57287"/>
        <dbReference type="ChEBI" id="CHEBI:57379"/>
        <dbReference type="ChEBI" id="CHEBI:74151"/>
        <dbReference type="EC" id="2.3.1.225"/>
    </reaction>
</comment>
<dbReference type="EC" id="2.3.1.225" evidence="7"/>
<keyword evidence="6 7" id="KW-0012">Acyltransferase</keyword>
<dbReference type="AlphaFoldDB" id="A0A0K0EH72"/>
<feature type="transmembrane region" description="Helical" evidence="7">
    <location>
        <begin position="12"/>
        <end position="38"/>
    </location>
</feature>
<comment type="similarity">
    <text evidence="7">Belongs to the DHHC palmitoyltransferase family.</text>
</comment>
<evidence type="ECO:0000256" key="2">
    <source>
        <dbReference type="ARBA" id="ARBA00022679"/>
    </source>
</evidence>
<sequence>MLPYELLYKPFWQLYIVFPLSIYLIVQIFFNYNCAVFINPGTPKKINSEPKCKKCFGFKPYGTHHCSFCDKCIVLMDHHCIWINQCVGARNHRFFFQFLSFLWIGIFVVIIYTFNTFWMHLISSYHNDTFCYKKDALSYLPWFEIFCNKQHHILVTNMAIFGYLLPAIIFFPIGFLTIWNFILISNKTTQANFVQEKYLDCITIKSLITTGILYNQTLKDVWKNFLGIENGRKFIKHILLPSFHIPLHAKFNCNECNNEIGQLIHVV</sequence>
<reference evidence="10" key="1">
    <citation type="submission" date="2015-08" db="UniProtKB">
        <authorList>
            <consortium name="WormBaseParasite"/>
        </authorList>
    </citation>
    <scope>IDENTIFICATION</scope>
</reference>
<comment type="domain">
    <text evidence="7">The DHHC domain is required for palmitoyltransferase activity.</text>
</comment>
<organism evidence="10">
    <name type="scientific">Strongyloides stercoralis</name>
    <name type="common">Threadworm</name>
    <dbReference type="NCBI Taxonomy" id="6248"/>
    <lineage>
        <taxon>Eukaryota</taxon>
        <taxon>Metazoa</taxon>
        <taxon>Ecdysozoa</taxon>
        <taxon>Nematoda</taxon>
        <taxon>Chromadorea</taxon>
        <taxon>Rhabditida</taxon>
        <taxon>Tylenchina</taxon>
        <taxon>Panagrolaimomorpha</taxon>
        <taxon>Strongyloidoidea</taxon>
        <taxon>Strongyloididae</taxon>
        <taxon>Strongyloides</taxon>
    </lineage>
</organism>